<evidence type="ECO:0000313" key="6">
    <source>
        <dbReference type="Proteomes" id="UP000055590"/>
    </source>
</evidence>
<dbReference type="Gene3D" id="1.10.10.60">
    <property type="entry name" value="Homeodomain-like"/>
    <property type="match status" value="1"/>
</dbReference>
<evidence type="ECO:0000259" key="4">
    <source>
        <dbReference type="PROSITE" id="PS01124"/>
    </source>
</evidence>
<reference evidence="5 6" key="1">
    <citation type="submission" date="2015-08" db="EMBL/GenBank/DDBJ databases">
        <authorList>
            <person name="Babu N.S."/>
            <person name="Beckwith C.J."/>
            <person name="Beseler K.G."/>
            <person name="Brison A."/>
            <person name="Carone J.V."/>
            <person name="Caskin T.P."/>
            <person name="Diamond M."/>
            <person name="Durham M.E."/>
            <person name="Foxe J.M."/>
            <person name="Go M."/>
            <person name="Henderson B.A."/>
            <person name="Jones I.B."/>
            <person name="McGettigan J.A."/>
            <person name="Micheletti S.J."/>
            <person name="Nasrallah M.E."/>
            <person name="Ortiz D."/>
            <person name="Piller C.R."/>
            <person name="Privatt S.R."/>
            <person name="Schneider S.L."/>
            <person name="Sharp S."/>
            <person name="Smith T.C."/>
            <person name="Stanton J.D."/>
            <person name="Ullery H.E."/>
            <person name="Wilson R.J."/>
            <person name="Serrano M.G."/>
            <person name="Buck G."/>
            <person name="Lee V."/>
            <person name="Wang Y."/>
            <person name="Carvalho R."/>
            <person name="Voegtly L."/>
            <person name="Shi R."/>
            <person name="Duckworth R."/>
            <person name="Johnson A."/>
            <person name="Loviza R."/>
            <person name="Walstead R."/>
            <person name="Shah Z."/>
            <person name="Kiflezghi M."/>
            <person name="Wade K."/>
            <person name="Ball S.L."/>
            <person name="Bradley K.W."/>
            <person name="Asai D.J."/>
            <person name="Bowman C.A."/>
            <person name="Russell D.A."/>
            <person name="Pope W.H."/>
            <person name="Jacobs-Sera D."/>
            <person name="Hendrix R.W."/>
            <person name="Hatfull G.F."/>
        </authorList>
    </citation>
    <scope>NUCLEOTIDE SEQUENCE [LARGE SCALE GENOMIC DNA]</scope>
    <source>
        <strain evidence="5 6">DSM 27710</strain>
    </source>
</reference>
<accession>A0A0K1PGS0</accession>
<dbReference type="EMBL" id="CP012332">
    <property type="protein sequence ID" value="AKU92626.1"/>
    <property type="molecule type" value="Genomic_DNA"/>
</dbReference>
<dbReference type="Proteomes" id="UP000055590">
    <property type="component" value="Chromosome"/>
</dbReference>
<name>A0A0K1PGS0_9BACT</name>
<dbReference type="PROSITE" id="PS00041">
    <property type="entry name" value="HTH_ARAC_FAMILY_1"/>
    <property type="match status" value="1"/>
</dbReference>
<sequence length="220" mass="24040">MLETDGLELWGLSFCVPCFASDGSASLLEPFERVRDGASAVVRIPSDRHAYLEGLFRELENLGREPQGPSEALDAIQRSLLTLILAEVDRASSSSGAHRATGGSVVTEALRFIERNCLRPLTLNDVAAAVRRSPTYVTTALTQATGRSAVQWIVSGRMAEAKRLLLHSDEMVDVVAERVGYADATHFIRMFRREYGATPAAWRAAQTRGPRVDHGSGTER</sequence>
<evidence type="ECO:0000256" key="1">
    <source>
        <dbReference type="ARBA" id="ARBA00023015"/>
    </source>
</evidence>
<dbReference type="STRING" id="1391653.AKJ08_3013"/>
<dbReference type="AlphaFoldDB" id="A0A0K1PGS0"/>
<protein>
    <submittedName>
        <fullName evidence="5">DNA-binding response regulator, AraC family</fullName>
    </submittedName>
</protein>
<proteinExistence type="predicted"/>
<dbReference type="GO" id="GO:0043565">
    <property type="term" value="F:sequence-specific DNA binding"/>
    <property type="evidence" value="ECO:0007669"/>
    <property type="project" value="InterPro"/>
</dbReference>
<dbReference type="PRINTS" id="PR00032">
    <property type="entry name" value="HTHARAC"/>
</dbReference>
<dbReference type="SUPFAM" id="SSF46689">
    <property type="entry name" value="Homeodomain-like"/>
    <property type="match status" value="1"/>
</dbReference>
<evidence type="ECO:0000256" key="3">
    <source>
        <dbReference type="ARBA" id="ARBA00023163"/>
    </source>
</evidence>
<dbReference type="InterPro" id="IPR020449">
    <property type="entry name" value="Tscrpt_reg_AraC-type_HTH"/>
</dbReference>
<keyword evidence="6" id="KW-1185">Reference proteome</keyword>
<evidence type="ECO:0000256" key="2">
    <source>
        <dbReference type="ARBA" id="ARBA00023125"/>
    </source>
</evidence>
<dbReference type="KEGG" id="vin:AKJ08_3013"/>
<keyword evidence="3" id="KW-0804">Transcription</keyword>
<dbReference type="GO" id="GO:0003700">
    <property type="term" value="F:DNA-binding transcription factor activity"/>
    <property type="evidence" value="ECO:0007669"/>
    <property type="project" value="InterPro"/>
</dbReference>
<evidence type="ECO:0000313" key="5">
    <source>
        <dbReference type="EMBL" id="AKU92626.1"/>
    </source>
</evidence>
<keyword evidence="2 5" id="KW-0238">DNA-binding</keyword>
<dbReference type="PANTHER" id="PTHR43280:SF2">
    <property type="entry name" value="HTH-TYPE TRANSCRIPTIONAL REGULATOR EXSA"/>
    <property type="match status" value="1"/>
</dbReference>
<dbReference type="PROSITE" id="PS01124">
    <property type="entry name" value="HTH_ARAC_FAMILY_2"/>
    <property type="match status" value="1"/>
</dbReference>
<feature type="domain" description="HTH araC/xylS-type" evidence="4">
    <location>
        <begin position="107"/>
        <end position="205"/>
    </location>
</feature>
<dbReference type="SMART" id="SM00342">
    <property type="entry name" value="HTH_ARAC"/>
    <property type="match status" value="1"/>
</dbReference>
<organism evidence="5 6">
    <name type="scientific">Vulgatibacter incomptus</name>
    <dbReference type="NCBI Taxonomy" id="1391653"/>
    <lineage>
        <taxon>Bacteria</taxon>
        <taxon>Pseudomonadati</taxon>
        <taxon>Myxococcota</taxon>
        <taxon>Myxococcia</taxon>
        <taxon>Myxococcales</taxon>
        <taxon>Cystobacterineae</taxon>
        <taxon>Vulgatibacteraceae</taxon>
        <taxon>Vulgatibacter</taxon>
    </lineage>
</organism>
<keyword evidence="1" id="KW-0805">Transcription regulation</keyword>
<dbReference type="InterPro" id="IPR018062">
    <property type="entry name" value="HTH_AraC-typ_CS"/>
</dbReference>
<dbReference type="Pfam" id="PF12833">
    <property type="entry name" value="HTH_18"/>
    <property type="match status" value="1"/>
</dbReference>
<dbReference type="InterPro" id="IPR009057">
    <property type="entry name" value="Homeodomain-like_sf"/>
</dbReference>
<dbReference type="PANTHER" id="PTHR43280">
    <property type="entry name" value="ARAC-FAMILY TRANSCRIPTIONAL REGULATOR"/>
    <property type="match status" value="1"/>
</dbReference>
<gene>
    <name evidence="5" type="ORF">AKJ08_3013</name>
</gene>
<dbReference type="InterPro" id="IPR018060">
    <property type="entry name" value="HTH_AraC"/>
</dbReference>